<evidence type="ECO:0000256" key="3">
    <source>
        <dbReference type="ARBA" id="ARBA00022801"/>
    </source>
</evidence>
<gene>
    <name evidence="6" type="ORF">CBR_g415</name>
</gene>
<dbReference type="GO" id="GO:0046872">
    <property type="term" value="F:metal ion binding"/>
    <property type="evidence" value="ECO:0007669"/>
    <property type="project" value="UniProtKB-KW"/>
</dbReference>
<dbReference type="GO" id="GO:0071242">
    <property type="term" value="P:cellular response to ammonium ion"/>
    <property type="evidence" value="ECO:0007669"/>
    <property type="project" value="EnsemblPlants"/>
</dbReference>
<evidence type="ECO:0000256" key="2">
    <source>
        <dbReference type="ARBA" id="ARBA00022723"/>
    </source>
</evidence>
<dbReference type="GO" id="GO:0052751">
    <property type="term" value="F:GDP-mannose hydrolase activity"/>
    <property type="evidence" value="ECO:0007669"/>
    <property type="project" value="EnsemblPlants"/>
</dbReference>
<evidence type="ECO:0000256" key="1">
    <source>
        <dbReference type="ARBA" id="ARBA00001946"/>
    </source>
</evidence>
<keyword evidence="3" id="KW-0378">Hydrolase</keyword>
<keyword evidence="4" id="KW-0460">Magnesium</keyword>
<comment type="cofactor">
    <cofactor evidence="1">
        <name>Mg(2+)</name>
        <dbReference type="ChEBI" id="CHEBI:18420"/>
    </cofactor>
</comment>
<sequence>MGSVACEEPDTAYDQLLICPSGLGRNQVTVDFSNAYDRVPHPDEALESSVYQTWNKVLSNQPYLFNALKFRYGGTSVLERKEERKGNVEGCGKGRERKGIPWRVCIRLGLTDYGSFVGTQLGSAWRSFLCTAPERLDPDRDHVLRCRHMAANIGNAAIVETSDEKVLVLARGERVGEFPGRIVYPGGHSEPSVVGISGHDEQKGGKPEEKEGCTKVKQQQQEEEEQEMEKTGESRRKEGSKLTKRQRRNEDIAREMFDGIIREVVEETGVPEEFLSDPLLLGISCRRVNVRLAAFFFVGCSLTAAQALECYKTAVDGYESTGLRALTREELWNVGKNMPGDHAGGTELYKIMIASRHSARSESE</sequence>
<proteinExistence type="predicted"/>
<evidence type="ECO:0008006" key="8">
    <source>
        <dbReference type="Google" id="ProtNLM"/>
    </source>
</evidence>
<dbReference type="OMA" id="LCTDDGQ"/>
<dbReference type="InterPro" id="IPR055295">
    <property type="entry name" value="NUDT22/NUDT9-like"/>
</dbReference>
<dbReference type="Gene3D" id="3.90.79.10">
    <property type="entry name" value="Nucleoside Triphosphate Pyrophosphohydrolase"/>
    <property type="match status" value="1"/>
</dbReference>
<accession>A0A388JQK0</accession>
<organism evidence="6 7">
    <name type="scientific">Chara braunii</name>
    <name type="common">Braun's stonewort</name>
    <dbReference type="NCBI Taxonomy" id="69332"/>
    <lineage>
        <taxon>Eukaryota</taxon>
        <taxon>Viridiplantae</taxon>
        <taxon>Streptophyta</taxon>
        <taxon>Charophyceae</taxon>
        <taxon>Charales</taxon>
        <taxon>Characeae</taxon>
        <taxon>Chara</taxon>
    </lineage>
</organism>
<keyword evidence="2" id="KW-0479">Metal-binding</keyword>
<evidence type="ECO:0000256" key="4">
    <source>
        <dbReference type="ARBA" id="ARBA00022842"/>
    </source>
</evidence>
<feature type="compositionally biased region" description="Basic and acidic residues" evidence="5">
    <location>
        <begin position="198"/>
        <end position="214"/>
    </location>
</feature>
<feature type="compositionally biased region" description="Basic and acidic residues" evidence="5">
    <location>
        <begin position="228"/>
        <end position="241"/>
    </location>
</feature>
<dbReference type="Gramene" id="GBG60084">
    <property type="protein sequence ID" value="GBG60084"/>
    <property type="gene ID" value="CBR_g415"/>
</dbReference>
<comment type="caution">
    <text evidence="6">The sequence shown here is derived from an EMBL/GenBank/DDBJ whole genome shotgun (WGS) entry which is preliminary data.</text>
</comment>
<name>A0A388JQK0_CHABU</name>
<reference evidence="6 7" key="1">
    <citation type="journal article" date="2018" name="Cell">
        <title>The Chara Genome: Secondary Complexity and Implications for Plant Terrestrialization.</title>
        <authorList>
            <person name="Nishiyama T."/>
            <person name="Sakayama H."/>
            <person name="Vries J.D."/>
            <person name="Buschmann H."/>
            <person name="Saint-Marcoux D."/>
            <person name="Ullrich K.K."/>
            <person name="Haas F.B."/>
            <person name="Vanderstraeten L."/>
            <person name="Becker D."/>
            <person name="Lang D."/>
            <person name="Vosolsobe S."/>
            <person name="Rombauts S."/>
            <person name="Wilhelmsson P.K.I."/>
            <person name="Janitza P."/>
            <person name="Kern R."/>
            <person name="Heyl A."/>
            <person name="Rumpler F."/>
            <person name="Villalobos L.I.A.C."/>
            <person name="Clay J.M."/>
            <person name="Skokan R."/>
            <person name="Toyoda A."/>
            <person name="Suzuki Y."/>
            <person name="Kagoshima H."/>
            <person name="Schijlen E."/>
            <person name="Tajeshwar N."/>
            <person name="Catarino B."/>
            <person name="Hetherington A.J."/>
            <person name="Saltykova A."/>
            <person name="Bonnot C."/>
            <person name="Breuninger H."/>
            <person name="Symeonidi A."/>
            <person name="Radhakrishnan G.V."/>
            <person name="Van Nieuwerburgh F."/>
            <person name="Deforce D."/>
            <person name="Chang C."/>
            <person name="Karol K.G."/>
            <person name="Hedrich R."/>
            <person name="Ulvskov P."/>
            <person name="Glockner G."/>
            <person name="Delwiche C.F."/>
            <person name="Petrasek J."/>
            <person name="Van de Peer Y."/>
            <person name="Friml J."/>
            <person name="Beilby M."/>
            <person name="Dolan L."/>
            <person name="Kohara Y."/>
            <person name="Sugano S."/>
            <person name="Fujiyama A."/>
            <person name="Delaux P.-M."/>
            <person name="Quint M."/>
            <person name="TheiBen G."/>
            <person name="Hagemann M."/>
            <person name="Harholt J."/>
            <person name="Dunand C."/>
            <person name="Zachgo S."/>
            <person name="Langdale J."/>
            <person name="Maumus F."/>
            <person name="Straeten D.V.D."/>
            <person name="Gould S.B."/>
            <person name="Rensing S.A."/>
        </authorList>
    </citation>
    <scope>NUCLEOTIDE SEQUENCE [LARGE SCALE GENOMIC DNA]</scope>
    <source>
        <strain evidence="6 7">S276</strain>
    </source>
</reference>
<evidence type="ECO:0000256" key="5">
    <source>
        <dbReference type="SAM" id="MobiDB-lite"/>
    </source>
</evidence>
<protein>
    <recommendedName>
        <fullName evidence="8">Nudix hydrolase domain-containing protein</fullName>
    </recommendedName>
</protein>
<dbReference type="PANTHER" id="PTHR31835:SF1">
    <property type="entry name" value="URIDINE DIPHOSPHATE GLUCOSE PYROPHOSPHATASE NUDT22"/>
    <property type="match status" value="1"/>
</dbReference>
<dbReference type="OrthoDB" id="242473at2759"/>
<dbReference type="Proteomes" id="UP000265515">
    <property type="component" value="Unassembled WGS sequence"/>
</dbReference>
<feature type="region of interest" description="Disordered" evidence="5">
    <location>
        <begin position="181"/>
        <end position="247"/>
    </location>
</feature>
<dbReference type="PANTHER" id="PTHR31835">
    <property type="entry name" value="URIDINE DIPHOSPHATE GLUCOSE PYROPHOSPHATASE"/>
    <property type="match status" value="1"/>
</dbReference>
<keyword evidence="7" id="KW-1185">Reference proteome</keyword>
<evidence type="ECO:0000313" key="6">
    <source>
        <dbReference type="EMBL" id="GBG60084.1"/>
    </source>
</evidence>
<dbReference type="AlphaFoldDB" id="A0A388JQK0"/>
<evidence type="ECO:0000313" key="7">
    <source>
        <dbReference type="Proteomes" id="UP000265515"/>
    </source>
</evidence>
<dbReference type="EMBL" id="BFEA01000008">
    <property type="protein sequence ID" value="GBG60084.1"/>
    <property type="molecule type" value="Genomic_DNA"/>
</dbReference>